<evidence type="ECO:0000256" key="10">
    <source>
        <dbReference type="ARBA" id="ARBA00022912"/>
    </source>
</evidence>
<comment type="similarity">
    <text evidence="11">Belongs to the AceK family.</text>
</comment>
<comment type="subcellular location">
    <subcellularLocation>
        <location evidence="11">Cytoplasm</location>
    </subcellularLocation>
</comment>
<evidence type="ECO:0000256" key="1">
    <source>
        <dbReference type="ARBA" id="ARBA00022435"/>
    </source>
</evidence>
<dbReference type="EC" id="2.7.11.5" evidence="11"/>
<evidence type="ECO:0000256" key="2">
    <source>
        <dbReference type="ARBA" id="ARBA00022490"/>
    </source>
</evidence>
<dbReference type="HAMAP" id="MF_00747">
    <property type="entry name" value="AceK"/>
    <property type="match status" value="1"/>
</dbReference>
<dbReference type="EC" id="3.1.3.-" evidence="11"/>
<dbReference type="GO" id="GO:0005737">
    <property type="term" value="C:cytoplasm"/>
    <property type="evidence" value="ECO:0007669"/>
    <property type="project" value="UniProtKB-SubCell"/>
</dbReference>
<feature type="active site" evidence="11">
    <location>
        <position position="384"/>
    </location>
</feature>
<evidence type="ECO:0000256" key="4">
    <source>
        <dbReference type="ARBA" id="ARBA00022532"/>
    </source>
</evidence>
<keyword evidence="3 11" id="KW-0723">Serine/threonine-protein kinase</keyword>
<evidence type="ECO:0000256" key="9">
    <source>
        <dbReference type="ARBA" id="ARBA00022840"/>
    </source>
</evidence>
<comment type="catalytic activity">
    <reaction evidence="11">
        <text>L-seryl-[isocitrate dehydrogenase] + ATP = O-phospho-L-seryl-[isocitrate dehydrogenase] + ADP + H(+)</text>
        <dbReference type="Rhea" id="RHEA:43540"/>
        <dbReference type="Rhea" id="RHEA-COMP:10605"/>
        <dbReference type="Rhea" id="RHEA-COMP:10606"/>
        <dbReference type="ChEBI" id="CHEBI:15378"/>
        <dbReference type="ChEBI" id="CHEBI:29999"/>
        <dbReference type="ChEBI" id="CHEBI:30616"/>
        <dbReference type="ChEBI" id="CHEBI:83421"/>
        <dbReference type="ChEBI" id="CHEBI:456216"/>
        <dbReference type="EC" id="2.7.11.5"/>
    </reaction>
</comment>
<evidence type="ECO:0000313" key="15">
    <source>
        <dbReference type="Proteomes" id="UP000031843"/>
    </source>
</evidence>
<evidence type="ECO:0000256" key="5">
    <source>
        <dbReference type="ARBA" id="ARBA00022679"/>
    </source>
</evidence>
<keyword evidence="1 11" id="KW-0329">Glyoxylate bypass</keyword>
<dbReference type="AlphaFoldDB" id="A0A0C4Y667"/>
<evidence type="ECO:0000256" key="11">
    <source>
        <dbReference type="HAMAP-Rule" id="MF_00747"/>
    </source>
</evidence>
<dbReference type="GO" id="GO:0016208">
    <property type="term" value="F:AMP binding"/>
    <property type="evidence" value="ECO:0007669"/>
    <property type="project" value="TreeGrafter"/>
</dbReference>
<dbReference type="InterPro" id="IPR046854">
    <property type="entry name" value="AceK_regulatory"/>
</dbReference>
<name>A0A0C4Y667_9BURK</name>
<gene>
    <name evidence="11" type="primary">aceK</name>
    <name evidence="14" type="ORF">RR42_m0174</name>
</gene>
<dbReference type="GO" id="GO:0006099">
    <property type="term" value="P:tricarboxylic acid cycle"/>
    <property type="evidence" value="ECO:0007669"/>
    <property type="project" value="UniProtKB-UniRule"/>
</dbReference>
<dbReference type="GO" id="GO:0005524">
    <property type="term" value="F:ATP binding"/>
    <property type="evidence" value="ECO:0007669"/>
    <property type="project" value="UniProtKB-UniRule"/>
</dbReference>
<evidence type="ECO:0000256" key="3">
    <source>
        <dbReference type="ARBA" id="ARBA00022527"/>
    </source>
</evidence>
<feature type="domain" description="Isocitrate dehydrogenase kinase/phosphatase (AceK) regulatory" evidence="13">
    <location>
        <begin position="17"/>
        <end position="322"/>
    </location>
</feature>
<dbReference type="Proteomes" id="UP000031843">
    <property type="component" value="Chromosome main"/>
</dbReference>
<dbReference type="PANTHER" id="PTHR39559:SF1">
    <property type="entry name" value="ISOCITRATE DEHYDROGENASE KINASE_PHOSPHATASE"/>
    <property type="match status" value="1"/>
</dbReference>
<dbReference type="InterPro" id="IPR046855">
    <property type="entry name" value="AceK_kinase"/>
</dbReference>
<dbReference type="Pfam" id="PF06315">
    <property type="entry name" value="AceK_kinase"/>
    <property type="match status" value="1"/>
</dbReference>
<keyword evidence="5 11" id="KW-0808">Transferase</keyword>
<dbReference type="PIRSF" id="PIRSF000719">
    <property type="entry name" value="AceK"/>
    <property type="match status" value="1"/>
</dbReference>
<dbReference type="Pfam" id="PF20423">
    <property type="entry name" value="AceK_regulatory"/>
    <property type="match status" value="1"/>
</dbReference>
<comment type="function">
    <text evidence="11">Bifunctional enzyme which can phosphorylate or dephosphorylate isocitrate dehydrogenase (IDH) on a specific serine residue. This is a regulatory mechanism which enables bacteria to bypass the Krebs cycle via the glyoxylate shunt in response to the source of carbon. When bacteria are grown on glucose, IDH is fully active and unphosphorylated, but when grown on acetate or ethanol, the activity of IDH declines drastically concomitant with its phosphorylation.</text>
</comment>
<proteinExistence type="inferred from homology"/>
<protein>
    <recommendedName>
        <fullName evidence="11">Isocitrate dehydrogenase kinase/phosphatase</fullName>
        <shortName evidence="11">IDH kinase/phosphatase</shortName>
        <shortName evidence="11">IDHK/P</shortName>
        <ecNumber evidence="11">2.7.11.5</ecNumber>
        <ecNumber evidence="11">3.1.3.-</ecNumber>
    </recommendedName>
</protein>
<evidence type="ECO:0000256" key="6">
    <source>
        <dbReference type="ARBA" id="ARBA00022741"/>
    </source>
</evidence>
<feature type="domain" description="Isocitrate dehydrogenase kinase/phosphatase (AceK) kinase" evidence="12">
    <location>
        <begin position="323"/>
        <end position="582"/>
    </location>
</feature>
<evidence type="ECO:0000256" key="8">
    <source>
        <dbReference type="ARBA" id="ARBA00022801"/>
    </source>
</evidence>
<keyword evidence="8 11" id="KW-0378">Hydrolase</keyword>
<dbReference type="RefSeq" id="WP_043342938.1">
    <property type="nucleotide sequence ID" value="NZ_CP010536.1"/>
</dbReference>
<dbReference type="GO" id="GO:0004674">
    <property type="term" value="F:protein serine/threonine kinase activity"/>
    <property type="evidence" value="ECO:0007669"/>
    <property type="project" value="UniProtKB-KW"/>
</dbReference>
<dbReference type="GO" id="GO:0006006">
    <property type="term" value="P:glucose metabolic process"/>
    <property type="evidence" value="ECO:0007669"/>
    <property type="project" value="InterPro"/>
</dbReference>
<keyword evidence="6 11" id="KW-0547">Nucleotide-binding</keyword>
<dbReference type="GO" id="GO:0006097">
    <property type="term" value="P:glyoxylate cycle"/>
    <property type="evidence" value="ECO:0007669"/>
    <property type="project" value="UniProtKB-UniRule"/>
</dbReference>
<accession>A0A0C4Y667</accession>
<evidence type="ECO:0000313" key="14">
    <source>
        <dbReference type="EMBL" id="AJG17589.1"/>
    </source>
</evidence>
<dbReference type="EMBL" id="CP010536">
    <property type="protein sequence ID" value="AJG17589.1"/>
    <property type="molecule type" value="Genomic_DNA"/>
</dbReference>
<keyword evidence="2 11" id="KW-0963">Cytoplasm</keyword>
<dbReference type="OrthoDB" id="5287793at2"/>
<dbReference type="STRING" id="68895.RR42_m0174"/>
<dbReference type="KEGG" id="cbw:RR42_m0174"/>
<keyword evidence="4 11" id="KW-0816">Tricarboxylic acid cycle</keyword>
<evidence type="ECO:0000256" key="7">
    <source>
        <dbReference type="ARBA" id="ARBA00022777"/>
    </source>
</evidence>
<reference evidence="14 15" key="1">
    <citation type="journal article" date="2015" name="Genome Announc.">
        <title>Complete Genome Sequence of Cupriavidus basilensis 4G11, Isolated from the Oak Ridge Field Research Center Site.</title>
        <authorList>
            <person name="Ray J."/>
            <person name="Waters R.J."/>
            <person name="Skerker J.M."/>
            <person name="Kuehl J.V."/>
            <person name="Price M.N."/>
            <person name="Huang J."/>
            <person name="Chakraborty R."/>
            <person name="Arkin A.P."/>
            <person name="Deutschbauer A."/>
        </authorList>
    </citation>
    <scope>NUCLEOTIDE SEQUENCE [LARGE SCALE GENOMIC DNA]</scope>
    <source>
        <strain evidence="14">4G11</strain>
    </source>
</reference>
<feature type="binding site" evidence="11">
    <location>
        <begin position="328"/>
        <end position="334"/>
    </location>
    <ligand>
        <name>ATP</name>
        <dbReference type="ChEBI" id="CHEBI:30616"/>
    </ligand>
</feature>
<sequence length="614" mass="71628">MSHFPKLLSSQIAYDVARTMLDGFDKHYRLFREAGHLAKLKFEAADWPGLQQLQRDRIDFYNERVREASVILEDEYDAENIEDEIWQQIKLHYIGLLTNHHQPELAETFFNSVCTRILHRSYFNNDFIFVRPAISTEYIENEESPTRPTFRAYYPGSRKGMAACFERIVHNFQLERPFDDLTRDIGYVVRAVTEYFGDFRIAPNFQIHVLSSLFFRNKSAFIIGRILNADRTFPLAIPIVHTPDGKLSLDTVLLKKVQLLILFSFTHSYFMVDMEIPSAYVTFLRDIMPRKPRAEIYTSLGLQKQGKNLFYRDFLHHLQHSSDNFISAPGIKGLVMLVFTLPSYPYVFKVIKDYYPAPKETTRELIKSKYQLVKQHDRVGRMADTLEYSDVAFPLSRFDDALVRELELHAPSMIEYQRGKDGGEEIVVRHVYIERRMTPLNIWLQEGSDAQVEHGIVEYGNAIKELIAANIFPGDMLYKNFGVTRHGRVVFYDYDEIEYMTDTNVRHVPQPRNEEEELSGEVWYSVGRHDIFPETYRTFLLGDARVRAAFLRHHADFFDPAMWQAHKDRLLAGQIHDFYAYDVSERFIHRYAAGSGDAEARAHGNDPVPARRVA</sequence>
<evidence type="ECO:0000259" key="13">
    <source>
        <dbReference type="Pfam" id="PF20423"/>
    </source>
</evidence>
<keyword evidence="10 11" id="KW-0904">Protein phosphatase</keyword>
<keyword evidence="7 11" id="KW-0418">Kinase</keyword>
<feature type="binding site" evidence="11">
    <location>
        <position position="349"/>
    </location>
    <ligand>
        <name>ATP</name>
        <dbReference type="ChEBI" id="CHEBI:30616"/>
    </ligand>
</feature>
<dbReference type="GO" id="GO:0004721">
    <property type="term" value="F:phosphoprotein phosphatase activity"/>
    <property type="evidence" value="ECO:0007669"/>
    <property type="project" value="UniProtKB-KW"/>
</dbReference>
<dbReference type="InterPro" id="IPR010452">
    <property type="entry name" value="Isocitrate_DH_AceK"/>
</dbReference>
<organism evidence="14 15">
    <name type="scientific">Cupriavidus basilensis</name>
    <dbReference type="NCBI Taxonomy" id="68895"/>
    <lineage>
        <taxon>Bacteria</taxon>
        <taxon>Pseudomonadati</taxon>
        <taxon>Pseudomonadota</taxon>
        <taxon>Betaproteobacteria</taxon>
        <taxon>Burkholderiales</taxon>
        <taxon>Burkholderiaceae</taxon>
        <taxon>Cupriavidus</taxon>
    </lineage>
</organism>
<keyword evidence="9 11" id="KW-0067">ATP-binding</keyword>
<dbReference type="GO" id="GO:0008772">
    <property type="term" value="F:[isocitrate dehydrogenase (NADP+)] kinase activity"/>
    <property type="evidence" value="ECO:0007669"/>
    <property type="project" value="UniProtKB-UniRule"/>
</dbReference>
<keyword evidence="15" id="KW-1185">Reference proteome</keyword>
<dbReference type="NCBIfam" id="NF002804">
    <property type="entry name" value="PRK02946.1"/>
    <property type="match status" value="1"/>
</dbReference>
<evidence type="ECO:0000259" key="12">
    <source>
        <dbReference type="Pfam" id="PF06315"/>
    </source>
</evidence>
<dbReference type="PANTHER" id="PTHR39559">
    <property type="match status" value="1"/>
</dbReference>